<feature type="transmembrane region" description="Helical" evidence="12">
    <location>
        <begin position="361"/>
        <end position="383"/>
    </location>
</feature>
<keyword evidence="6 12" id="KW-0812">Transmembrane</keyword>
<dbReference type="GO" id="GO:0016682">
    <property type="term" value="F:oxidoreductase activity, acting on diphenols and related substances as donors, oxygen as acceptor"/>
    <property type="evidence" value="ECO:0007669"/>
    <property type="project" value="TreeGrafter"/>
</dbReference>
<dbReference type="PANTHER" id="PTHR30365">
    <property type="entry name" value="CYTOCHROME D UBIQUINOL OXIDASE"/>
    <property type="match status" value="1"/>
</dbReference>
<dbReference type="PIRSF" id="PIRSF006446">
    <property type="entry name" value="Cyt_quinol_oxidase_1"/>
    <property type="match status" value="1"/>
</dbReference>
<dbReference type="Pfam" id="PF01654">
    <property type="entry name" value="Cyt_bd_oxida_I"/>
    <property type="match status" value="1"/>
</dbReference>
<feature type="transmembrane region" description="Helical" evidence="12">
    <location>
        <begin position="182"/>
        <end position="204"/>
    </location>
</feature>
<dbReference type="GO" id="GO:0009055">
    <property type="term" value="F:electron transfer activity"/>
    <property type="evidence" value="ECO:0007669"/>
    <property type="project" value="UniProtKB-UniRule"/>
</dbReference>
<dbReference type="Proteomes" id="UP000199387">
    <property type="component" value="Unassembled WGS sequence"/>
</dbReference>
<gene>
    <name evidence="13" type="ORF">SAMN04488112_12722</name>
</gene>
<evidence type="ECO:0000256" key="3">
    <source>
        <dbReference type="ARBA" id="ARBA00022448"/>
    </source>
</evidence>
<keyword evidence="10 12" id="KW-0408">Iron</keyword>
<evidence type="ECO:0000256" key="12">
    <source>
        <dbReference type="PIRNR" id="PIRNR006446"/>
    </source>
</evidence>
<evidence type="ECO:0000256" key="9">
    <source>
        <dbReference type="ARBA" id="ARBA00022989"/>
    </source>
</evidence>
<evidence type="ECO:0000313" key="13">
    <source>
        <dbReference type="EMBL" id="SDD01762.1"/>
    </source>
</evidence>
<feature type="transmembrane region" description="Helical" evidence="12">
    <location>
        <begin position="409"/>
        <end position="431"/>
    </location>
</feature>
<evidence type="ECO:0000256" key="7">
    <source>
        <dbReference type="ARBA" id="ARBA00022723"/>
    </source>
</evidence>
<evidence type="ECO:0000256" key="6">
    <source>
        <dbReference type="ARBA" id="ARBA00022692"/>
    </source>
</evidence>
<evidence type="ECO:0000256" key="5">
    <source>
        <dbReference type="ARBA" id="ARBA00022617"/>
    </source>
</evidence>
<dbReference type="GO" id="GO:0005886">
    <property type="term" value="C:plasma membrane"/>
    <property type="evidence" value="ECO:0007669"/>
    <property type="project" value="UniProtKB-SubCell"/>
</dbReference>
<feature type="transmembrane region" description="Helical" evidence="12">
    <location>
        <begin position="225"/>
        <end position="242"/>
    </location>
</feature>
<evidence type="ECO:0000256" key="1">
    <source>
        <dbReference type="ARBA" id="ARBA00004651"/>
    </source>
</evidence>
<dbReference type="GO" id="GO:0070069">
    <property type="term" value="C:cytochrome complex"/>
    <property type="evidence" value="ECO:0007669"/>
    <property type="project" value="UniProtKB-UniRule"/>
</dbReference>
<feature type="transmembrane region" description="Helical" evidence="12">
    <location>
        <begin position="132"/>
        <end position="155"/>
    </location>
</feature>
<evidence type="ECO:0000313" key="14">
    <source>
        <dbReference type="Proteomes" id="UP000199387"/>
    </source>
</evidence>
<name>A0A1G6RAX0_9BACL</name>
<evidence type="ECO:0000256" key="2">
    <source>
        <dbReference type="ARBA" id="ARBA00009819"/>
    </source>
</evidence>
<feature type="transmembrane region" description="Helical" evidence="12">
    <location>
        <begin position="65"/>
        <end position="86"/>
    </location>
</feature>
<keyword evidence="4 12" id="KW-1003">Cell membrane</keyword>
<evidence type="ECO:0000256" key="4">
    <source>
        <dbReference type="ARBA" id="ARBA00022475"/>
    </source>
</evidence>
<dbReference type="STRING" id="1236220.SAMN04488112_12722"/>
<reference evidence="13 14" key="1">
    <citation type="submission" date="2016-10" db="EMBL/GenBank/DDBJ databases">
        <authorList>
            <person name="de Groot N.N."/>
        </authorList>
    </citation>
    <scope>NUCLEOTIDE SEQUENCE [LARGE SCALE GENOMIC DNA]</scope>
    <source>
        <strain evidence="13 14">DSM 45514</strain>
    </source>
</reference>
<keyword evidence="14" id="KW-1185">Reference proteome</keyword>
<feature type="transmembrane region" description="Helical" evidence="12">
    <location>
        <begin position="323"/>
        <end position="349"/>
    </location>
</feature>
<keyword evidence="5 12" id="KW-0349">Heme</keyword>
<evidence type="ECO:0000256" key="11">
    <source>
        <dbReference type="ARBA" id="ARBA00023136"/>
    </source>
</evidence>
<organism evidence="13 14">
    <name type="scientific">Melghirimyces thermohalophilus</name>
    <dbReference type="NCBI Taxonomy" id="1236220"/>
    <lineage>
        <taxon>Bacteria</taxon>
        <taxon>Bacillati</taxon>
        <taxon>Bacillota</taxon>
        <taxon>Bacilli</taxon>
        <taxon>Bacillales</taxon>
        <taxon>Thermoactinomycetaceae</taxon>
        <taxon>Melghirimyces</taxon>
    </lineage>
</organism>
<comment type="subcellular location">
    <subcellularLocation>
        <location evidence="1">Cell membrane</location>
        <topology evidence="1">Multi-pass membrane protein</topology>
    </subcellularLocation>
</comment>
<dbReference type="GO" id="GO:0019646">
    <property type="term" value="P:aerobic electron transport chain"/>
    <property type="evidence" value="ECO:0007669"/>
    <property type="project" value="InterPro"/>
</dbReference>
<dbReference type="InterPro" id="IPR002585">
    <property type="entry name" value="Cyt-d_ubiquinol_oxidase_su_1"/>
</dbReference>
<evidence type="ECO:0000256" key="8">
    <source>
        <dbReference type="ARBA" id="ARBA00022982"/>
    </source>
</evidence>
<keyword evidence="3 12" id="KW-0813">Transport</keyword>
<proteinExistence type="inferred from homology"/>
<protein>
    <submittedName>
        <fullName evidence="13">Cytochrome d ubiquinol oxidase subunit I</fullName>
    </submittedName>
</protein>
<dbReference type="AlphaFoldDB" id="A0A1G6RAX0"/>
<dbReference type="GO" id="GO:0046872">
    <property type="term" value="F:metal ion binding"/>
    <property type="evidence" value="ECO:0007669"/>
    <property type="project" value="UniProtKB-UniRule"/>
</dbReference>
<dbReference type="PANTHER" id="PTHR30365:SF14">
    <property type="entry name" value="CYTOCHROME BD MENAQUINOL OXIDASE SUBUNIT I-RELATED"/>
    <property type="match status" value="1"/>
</dbReference>
<dbReference type="GO" id="GO:0020037">
    <property type="term" value="F:heme binding"/>
    <property type="evidence" value="ECO:0007669"/>
    <property type="project" value="TreeGrafter"/>
</dbReference>
<feature type="transmembrane region" description="Helical" evidence="12">
    <location>
        <begin position="98"/>
        <end position="120"/>
    </location>
</feature>
<comment type="similarity">
    <text evidence="2 12">Belongs to the cytochrome ubiquinol oxidase subunit 1 family.</text>
</comment>
<keyword evidence="8 12" id="KW-0249">Electron transport</keyword>
<keyword evidence="9 12" id="KW-1133">Transmembrane helix</keyword>
<dbReference type="EMBL" id="FMZA01000027">
    <property type="protein sequence ID" value="SDD01762.1"/>
    <property type="molecule type" value="Genomic_DNA"/>
</dbReference>
<evidence type="ECO:0000256" key="10">
    <source>
        <dbReference type="ARBA" id="ARBA00023004"/>
    </source>
</evidence>
<accession>A0A1G6RAX0</accession>
<sequence length="459" mass="50508">MKKVKPLEELTIARSLFGSSLAFHIIFATLGVGLPFMILVAEVVYQITKDRDYPLMAKRWTKAQAILLGVAIPSGTIVAVQLSLLWPRFMEIVGEVIALPFQIELFAFFLEALFMSIYVYAADRLSAAARVISVFLVALGGSASAVLITAANAWMNTPTGFEVSGGEITDVRPLDAFLNPSFASAALHVLVSAFMTGAFAIAGLAAWRLLKGNQSRRESAYHRKALVLSLLVGGVMSLATAWNGHVAGQVLYDHQPEKLAAAEGHFKTEAYAPLAIGGIVDPEKRELVGAIKIPGMLSFLADNRFDAVVKGLNEFPEENWPPFYVHTLFNLMVFIGSWLILLSILAWVVHWRRREKPLPRWLLWLLVPSGVLSLLGIESGWVFTCSGRQPWTIYHYQRTSEAVTDATGLGLYFVLFIGLYLLLLVGTAIVMRSYFRRHPLSEAFATTGNGLGKGEVKHE</sequence>
<keyword evidence="11 12" id="KW-0472">Membrane</keyword>
<keyword evidence="7 12" id="KW-0479">Metal-binding</keyword>
<feature type="transmembrane region" description="Helical" evidence="12">
    <location>
        <begin position="20"/>
        <end position="45"/>
    </location>
</feature>